<reference evidence="2 3" key="1">
    <citation type="journal article" date="2009" name="Nature">
        <title>Evolution of pathogenicity and sexual reproduction in eight Candida genomes.</title>
        <authorList>
            <person name="Butler G."/>
            <person name="Rasmussen M.D."/>
            <person name="Lin M.F."/>
            <person name="Santos M.A."/>
            <person name="Sakthikumar S."/>
            <person name="Munro C.A."/>
            <person name="Rheinbay E."/>
            <person name="Grabherr M."/>
            <person name="Forche A."/>
            <person name="Reedy J.L."/>
            <person name="Agrafioti I."/>
            <person name="Arnaud M.B."/>
            <person name="Bates S."/>
            <person name="Brown A.J."/>
            <person name="Brunke S."/>
            <person name="Costanzo M.C."/>
            <person name="Fitzpatrick D.A."/>
            <person name="de Groot P.W."/>
            <person name="Harris D."/>
            <person name="Hoyer L.L."/>
            <person name="Hube B."/>
            <person name="Klis F.M."/>
            <person name="Kodira C."/>
            <person name="Lennard N."/>
            <person name="Logue M.E."/>
            <person name="Martin R."/>
            <person name="Neiman A.M."/>
            <person name="Nikolaou E."/>
            <person name="Quail M.A."/>
            <person name="Quinn J."/>
            <person name="Santos M.C."/>
            <person name="Schmitzberger F.F."/>
            <person name="Sherlock G."/>
            <person name="Shah P."/>
            <person name="Silverstein K.A."/>
            <person name="Skrzypek M.S."/>
            <person name="Soll D."/>
            <person name="Staggs R."/>
            <person name="Stansfield I."/>
            <person name="Stumpf M.P."/>
            <person name="Sudbery P.E."/>
            <person name="Srikantha T."/>
            <person name="Zeng Q."/>
            <person name="Berman J."/>
            <person name="Berriman M."/>
            <person name="Heitman J."/>
            <person name="Gow N.A."/>
            <person name="Lorenz M.C."/>
            <person name="Birren B.W."/>
            <person name="Kellis M."/>
            <person name="Cuomo C.A."/>
        </authorList>
    </citation>
    <scope>NUCLEOTIDE SEQUENCE [LARGE SCALE GENOMIC DNA]</scope>
    <source>
        <strain evidence="2 3">WO-1</strain>
    </source>
</reference>
<evidence type="ECO:0000313" key="3">
    <source>
        <dbReference type="Proteomes" id="UP000001429"/>
    </source>
</evidence>
<dbReference type="PaxDb" id="5476-C4YQI7"/>
<feature type="compositionally biased region" description="Acidic residues" evidence="1">
    <location>
        <begin position="109"/>
        <end position="151"/>
    </location>
</feature>
<evidence type="ECO:0000313" key="2">
    <source>
        <dbReference type="EMBL" id="EEQ44476.1"/>
    </source>
</evidence>
<dbReference type="OMA" id="NFADHYQ"/>
<gene>
    <name evidence="2" type="ORF">CAWG_02745</name>
</gene>
<name>C4YQI7_CANAW</name>
<feature type="region of interest" description="Disordered" evidence="1">
    <location>
        <begin position="87"/>
        <end position="151"/>
    </location>
</feature>
<proteinExistence type="predicted"/>
<dbReference type="AlphaFoldDB" id="C4YQI7"/>
<dbReference type="Proteomes" id="UP000001429">
    <property type="component" value="Chromosome 3"/>
</dbReference>
<protein>
    <submittedName>
        <fullName evidence="2">Uncharacterized protein</fullName>
    </submittedName>
</protein>
<dbReference type="EMBL" id="CM000310">
    <property type="protein sequence ID" value="EEQ44476.1"/>
    <property type="molecule type" value="Genomic_DNA"/>
</dbReference>
<dbReference type="OrthoDB" id="4019199at2759"/>
<dbReference type="VEuPathDB" id="FungiDB:CAWG_02745"/>
<evidence type="ECO:0000256" key="1">
    <source>
        <dbReference type="SAM" id="MobiDB-lite"/>
    </source>
</evidence>
<organism evidence="2 3">
    <name type="scientific">Candida albicans (strain WO-1)</name>
    <name type="common">Yeast</name>
    <dbReference type="NCBI Taxonomy" id="294748"/>
    <lineage>
        <taxon>Eukaryota</taxon>
        <taxon>Fungi</taxon>
        <taxon>Dikarya</taxon>
        <taxon>Ascomycota</taxon>
        <taxon>Saccharomycotina</taxon>
        <taxon>Pichiomycetes</taxon>
        <taxon>Debaryomycetaceae</taxon>
        <taxon>Candida/Lodderomyces clade</taxon>
        <taxon>Candida</taxon>
    </lineage>
</organism>
<feature type="region of interest" description="Disordered" evidence="1">
    <location>
        <begin position="1"/>
        <end position="22"/>
    </location>
</feature>
<accession>C4YQI7</accession>
<dbReference type="HOGENOM" id="CLU_135158_0_0_1"/>
<feature type="compositionally biased region" description="Basic and acidic residues" evidence="1">
    <location>
        <begin position="87"/>
        <end position="96"/>
    </location>
</feature>
<keyword evidence="3" id="KW-1185">Reference proteome</keyword>
<sequence>MTPFSMYPASSKKNRFEEGTNSSKSVPLSVKVALGLGTLVGATIAVINNKEAIYETAEAFFTRGAEYCREKIEEAKIANETNFADHYQDEEFKDVSTGKSTGSNLRDESDYEDVSTPETSDFSEIDTDFQDDDDLSDEKEQADDFDTASLD</sequence>